<dbReference type="Proteomes" id="UP000321750">
    <property type="component" value="Unassembled WGS sequence"/>
</dbReference>
<dbReference type="SUPFAM" id="SSF54211">
    <property type="entry name" value="Ribosomal protein S5 domain 2-like"/>
    <property type="match status" value="2"/>
</dbReference>
<protein>
    <recommendedName>
        <fullName evidence="4 12">UDP-3-O-acyl-N-acetylglucosamine deacetylase</fullName>
        <shortName evidence="12">UDP-3-O-acyl-GlcNAc deacetylase</shortName>
        <ecNumber evidence="4 12">3.5.1.108</ecNumber>
    </recommendedName>
    <alternativeName>
        <fullName evidence="12">UDP-3-O-[R-3-hydroxymyristoyl]-N-acetylglucosamine deacetylase</fullName>
    </alternativeName>
</protein>
<dbReference type="InterPro" id="IPR011334">
    <property type="entry name" value="UDP-acyl_GlcNac_deAcase_C"/>
</dbReference>
<keyword evidence="10 12" id="KW-0443">Lipid metabolism</keyword>
<dbReference type="PANTHER" id="PTHR33694">
    <property type="entry name" value="UDP-3-O-ACYL-N-ACETYLGLUCOSAMINE DEACETYLASE 1, MITOCHONDRIAL-RELATED"/>
    <property type="match status" value="1"/>
</dbReference>
<gene>
    <name evidence="12 13" type="primary">lpxC</name>
    <name evidence="13" type="ORF">MGN01_24480</name>
</gene>
<dbReference type="PANTHER" id="PTHR33694:SF1">
    <property type="entry name" value="UDP-3-O-ACYL-N-ACETYLGLUCOSAMINE DEACETYLASE 1, MITOCHONDRIAL-RELATED"/>
    <property type="match status" value="1"/>
</dbReference>
<organism evidence="13 14">
    <name type="scientific">Methylobacterium gnaphalii</name>
    <dbReference type="NCBI Taxonomy" id="1010610"/>
    <lineage>
        <taxon>Bacteria</taxon>
        <taxon>Pseudomonadati</taxon>
        <taxon>Pseudomonadota</taxon>
        <taxon>Alphaproteobacteria</taxon>
        <taxon>Hyphomicrobiales</taxon>
        <taxon>Methylobacteriaceae</taxon>
        <taxon>Methylobacterium</taxon>
    </lineage>
</organism>
<comment type="cofactor">
    <cofactor evidence="1 12">
        <name>Zn(2+)</name>
        <dbReference type="ChEBI" id="CHEBI:29105"/>
    </cofactor>
</comment>
<comment type="similarity">
    <text evidence="12">Belongs to the LpxC family.</text>
</comment>
<evidence type="ECO:0000313" key="13">
    <source>
        <dbReference type="EMBL" id="GEP10603.1"/>
    </source>
</evidence>
<evidence type="ECO:0000256" key="10">
    <source>
        <dbReference type="ARBA" id="ARBA00023098"/>
    </source>
</evidence>
<dbReference type="HAMAP" id="MF_00388">
    <property type="entry name" value="LpxC"/>
    <property type="match status" value="1"/>
</dbReference>
<dbReference type="InterPro" id="IPR004463">
    <property type="entry name" value="UDP-acyl_GlcNac_deAcase"/>
</dbReference>
<dbReference type="GO" id="GO:0046872">
    <property type="term" value="F:metal ion binding"/>
    <property type="evidence" value="ECO:0007669"/>
    <property type="project" value="UniProtKB-KW"/>
</dbReference>
<evidence type="ECO:0000256" key="9">
    <source>
        <dbReference type="ARBA" id="ARBA00022833"/>
    </source>
</evidence>
<keyword evidence="8 12" id="KW-0378">Hydrolase</keyword>
<keyword evidence="9 12" id="KW-0862">Zinc</keyword>
<dbReference type="EMBL" id="BJZV01000012">
    <property type="protein sequence ID" value="GEP10603.1"/>
    <property type="molecule type" value="Genomic_DNA"/>
</dbReference>
<evidence type="ECO:0000313" key="14">
    <source>
        <dbReference type="Proteomes" id="UP000321750"/>
    </source>
</evidence>
<comment type="catalytic activity">
    <reaction evidence="11 12">
        <text>a UDP-3-O-[(3R)-3-hydroxyacyl]-N-acetyl-alpha-D-glucosamine + H2O = a UDP-3-O-[(3R)-3-hydroxyacyl]-alpha-D-glucosamine + acetate</text>
        <dbReference type="Rhea" id="RHEA:67816"/>
        <dbReference type="ChEBI" id="CHEBI:15377"/>
        <dbReference type="ChEBI" id="CHEBI:30089"/>
        <dbReference type="ChEBI" id="CHEBI:137740"/>
        <dbReference type="ChEBI" id="CHEBI:173225"/>
        <dbReference type="EC" id="3.5.1.108"/>
    </reaction>
</comment>
<evidence type="ECO:0000256" key="6">
    <source>
        <dbReference type="ARBA" id="ARBA00022556"/>
    </source>
</evidence>
<dbReference type="NCBIfam" id="TIGR00325">
    <property type="entry name" value="lpxC"/>
    <property type="match status" value="1"/>
</dbReference>
<evidence type="ECO:0000256" key="7">
    <source>
        <dbReference type="ARBA" id="ARBA00022723"/>
    </source>
</evidence>
<evidence type="ECO:0000256" key="1">
    <source>
        <dbReference type="ARBA" id="ARBA00001947"/>
    </source>
</evidence>
<evidence type="ECO:0000256" key="2">
    <source>
        <dbReference type="ARBA" id="ARBA00002923"/>
    </source>
</evidence>
<dbReference type="GO" id="GO:0009245">
    <property type="term" value="P:lipid A biosynthetic process"/>
    <property type="evidence" value="ECO:0007669"/>
    <property type="project" value="UniProtKB-UniRule"/>
</dbReference>
<dbReference type="UniPathway" id="UPA00359">
    <property type="reaction ID" value="UER00478"/>
</dbReference>
<comment type="function">
    <text evidence="2 12">Catalyzes the hydrolysis of UDP-3-O-myristoyl-N-acetylglucosamine to form UDP-3-O-myristoylglucosamine and acetate, the committed step in lipid A biosynthesis.</text>
</comment>
<dbReference type="GO" id="GO:0016020">
    <property type="term" value="C:membrane"/>
    <property type="evidence" value="ECO:0007669"/>
    <property type="project" value="GOC"/>
</dbReference>
<keyword evidence="7 12" id="KW-0479">Metal-binding</keyword>
<comment type="caution">
    <text evidence="13">The sequence shown here is derived from an EMBL/GenBank/DDBJ whole genome shotgun (WGS) entry which is preliminary data.</text>
</comment>
<name>A0A512JL14_9HYPH</name>
<reference evidence="13 14" key="1">
    <citation type="submission" date="2019-07" db="EMBL/GenBank/DDBJ databases">
        <title>Whole genome shotgun sequence of Methylobacterium gnaphalii NBRC 107716.</title>
        <authorList>
            <person name="Hosoyama A."/>
            <person name="Uohara A."/>
            <person name="Ohji S."/>
            <person name="Ichikawa N."/>
        </authorList>
    </citation>
    <scope>NUCLEOTIDE SEQUENCE [LARGE SCALE GENOMIC DNA]</scope>
    <source>
        <strain evidence="13 14">NBRC 107716</strain>
    </source>
</reference>
<keyword evidence="6 12" id="KW-0441">Lipid A biosynthesis</keyword>
<comment type="pathway">
    <text evidence="3 12">Glycolipid biosynthesis; lipid IV(A) biosynthesis; lipid IV(A) from (3R)-3-hydroxytetradecanoyl-[acyl-carrier-protein] and UDP-N-acetyl-alpha-D-glucosamine: step 2/6.</text>
</comment>
<evidence type="ECO:0000256" key="5">
    <source>
        <dbReference type="ARBA" id="ARBA00022516"/>
    </source>
</evidence>
<keyword evidence="14" id="KW-1185">Reference proteome</keyword>
<feature type="binding site" evidence="12">
    <location>
        <position position="258"/>
    </location>
    <ligand>
        <name>Zn(2+)</name>
        <dbReference type="ChEBI" id="CHEBI:29105"/>
    </ligand>
</feature>
<evidence type="ECO:0000256" key="8">
    <source>
        <dbReference type="ARBA" id="ARBA00022801"/>
    </source>
</evidence>
<dbReference type="EC" id="3.5.1.108" evidence="4 12"/>
<feature type="active site" description="Proton donor" evidence="12">
    <location>
        <position position="285"/>
    </location>
</feature>
<keyword evidence="5 12" id="KW-0444">Lipid biosynthesis</keyword>
<dbReference type="InterPro" id="IPR015870">
    <property type="entry name" value="UDP-acyl_N-AcGlcN_deAcase_N"/>
</dbReference>
<dbReference type="AlphaFoldDB" id="A0A512JL14"/>
<evidence type="ECO:0000256" key="12">
    <source>
        <dbReference type="HAMAP-Rule" id="MF_00388"/>
    </source>
</evidence>
<evidence type="ECO:0000256" key="4">
    <source>
        <dbReference type="ARBA" id="ARBA00012745"/>
    </source>
</evidence>
<dbReference type="GO" id="GO:0103117">
    <property type="term" value="F:UDP-3-O-acyl-N-acetylglucosamine deacetylase activity"/>
    <property type="evidence" value="ECO:0007669"/>
    <property type="project" value="UniProtKB-UniRule"/>
</dbReference>
<dbReference type="Gene3D" id="3.30.1700.10">
    <property type="entry name" value="lpxc deacetylase, domain 2"/>
    <property type="match status" value="1"/>
</dbReference>
<feature type="binding site" evidence="12">
    <location>
        <position position="262"/>
    </location>
    <ligand>
        <name>Zn(2+)</name>
        <dbReference type="ChEBI" id="CHEBI:29105"/>
    </ligand>
</feature>
<sequence>MLSCEGVRAGSWPRAKGMRTNQQTTLKASISLSGIGVHSGNPVEITLHPAPANDGICFLRTGMPNGNDRLIKAHHACVSATELCTVIGDVESGAVATIEHLMSALFGLGIDNCLVEIDGPEMPILDGSALPFVRAIDTVGIAACAAPKRWIKVLRLVRIEAGRAFAELRPIDRGFRLDVEIDFESPVIGRSRKAMDLSPAAYRREIAGARTFGMMKDVERYWKAGFALGASLENTVAVGDTDVVNPEGLRFADEFVRHKILDAVGDLALAGLPIQGAYRSYCGGHRMNVGVLSALFADRANYRIVEAQNTRREASLVELGAGLGIAAFAADL</sequence>
<evidence type="ECO:0000256" key="3">
    <source>
        <dbReference type="ARBA" id="ARBA00005002"/>
    </source>
</evidence>
<proteinExistence type="inferred from homology"/>
<feature type="binding site" evidence="12">
    <location>
        <position position="100"/>
    </location>
    <ligand>
        <name>Zn(2+)</name>
        <dbReference type="ChEBI" id="CHEBI:29105"/>
    </ligand>
</feature>
<dbReference type="InterPro" id="IPR020568">
    <property type="entry name" value="Ribosomal_Su5_D2-typ_SF"/>
</dbReference>
<accession>A0A512JL14</accession>
<evidence type="ECO:0000256" key="11">
    <source>
        <dbReference type="ARBA" id="ARBA00024535"/>
    </source>
</evidence>
<dbReference type="Pfam" id="PF03331">
    <property type="entry name" value="LpxC"/>
    <property type="match status" value="1"/>
</dbReference>
<dbReference type="Gene3D" id="3.30.230.20">
    <property type="entry name" value="lpxc deacetylase, domain 1"/>
    <property type="match status" value="1"/>
</dbReference>